<feature type="compositionally biased region" description="Acidic residues" evidence="1">
    <location>
        <begin position="93"/>
        <end position="117"/>
    </location>
</feature>
<dbReference type="HOGENOM" id="CLU_1846160_0_0_1"/>
<feature type="compositionally biased region" description="Polar residues" evidence="1">
    <location>
        <begin position="130"/>
        <end position="139"/>
    </location>
</feature>
<evidence type="ECO:0000313" key="2">
    <source>
        <dbReference type="EMBL" id="ESA14130.1"/>
    </source>
</evidence>
<dbReference type="AlphaFoldDB" id="U9U1B2"/>
<evidence type="ECO:0000256" key="1">
    <source>
        <dbReference type="SAM" id="MobiDB-lite"/>
    </source>
</evidence>
<dbReference type="VEuPathDB" id="FungiDB:RhiirFUN_018901"/>
<name>U9U1B2_RHIID</name>
<dbReference type="EMBL" id="KI283199">
    <property type="protein sequence ID" value="ESA14130.1"/>
    <property type="molecule type" value="Genomic_DNA"/>
</dbReference>
<protein>
    <submittedName>
        <fullName evidence="2">Uncharacterized protein</fullName>
    </submittedName>
</protein>
<feature type="compositionally biased region" description="Acidic residues" evidence="1">
    <location>
        <begin position="67"/>
        <end position="80"/>
    </location>
</feature>
<proteinExistence type="predicted"/>
<gene>
    <name evidence="2" type="ORF">GLOINDRAFT_25276</name>
</gene>
<feature type="region of interest" description="Disordered" evidence="1">
    <location>
        <begin position="67"/>
        <end position="139"/>
    </location>
</feature>
<organism evidence="2">
    <name type="scientific">Rhizophagus irregularis (strain DAOM 181602 / DAOM 197198 / MUCL 43194)</name>
    <name type="common">Arbuscular mycorrhizal fungus</name>
    <name type="synonym">Glomus intraradices</name>
    <dbReference type="NCBI Taxonomy" id="747089"/>
    <lineage>
        <taxon>Eukaryota</taxon>
        <taxon>Fungi</taxon>
        <taxon>Fungi incertae sedis</taxon>
        <taxon>Mucoromycota</taxon>
        <taxon>Glomeromycotina</taxon>
        <taxon>Glomeromycetes</taxon>
        <taxon>Glomerales</taxon>
        <taxon>Glomeraceae</taxon>
        <taxon>Rhizophagus</taxon>
    </lineage>
</organism>
<reference evidence="2" key="1">
    <citation type="submission" date="2013-07" db="EMBL/GenBank/DDBJ databases">
        <title>The genome of an arbuscular mycorrhizal fungus provides insights into the evolution of the oldest plant symbiosis.</title>
        <authorList>
            <consortium name="DOE Joint Genome Institute"/>
            <person name="Tisserant E."/>
            <person name="Malbreil M."/>
            <person name="Kuo A."/>
            <person name="Kohler A."/>
            <person name="Symeonidi A."/>
            <person name="Balestrini R."/>
            <person name="Charron P."/>
            <person name="Duensing N."/>
            <person name="Frei-dit-Frey N."/>
            <person name="Gianinazzi-Pearson V."/>
            <person name="Gilbert B."/>
            <person name="Handa Y."/>
            <person name="Hijri M."/>
            <person name="Kaul R."/>
            <person name="Kawaguchi M."/>
            <person name="Krajinski F."/>
            <person name="Lammers P."/>
            <person name="Lapierre D."/>
            <person name="Masclaux F.G."/>
            <person name="Murat C."/>
            <person name="Morin E."/>
            <person name="Ndikumana S."/>
            <person name="Pagni M."/>
            <person name="Petitpierre D."/>
            <person name="Requena N."/>
            <person name="Rosikiewicz P."/>
            <person name="Riley R."/>
            <person name="Saito K."/>
            <person name="San Clemente H."/>
            <person name="Shapiro H."/>
            <person name="van Tuinen D."/>
            <person name="Becard G."/>
            <person name="Bonfante P."/>
            <person name="Paszkowski U."/>
            <person name="Shachar-Hill Y."/>
            <person name="Young J.P."/>
            <person name="Sanders I.R."/>
            <person name="Henrissat B."/>
            <person name="Rensing S.A."/>
            <person name="Grigoriev I.V."/>
            <person name="Corradi N."/>
            <person name="Roux C."/>
            <person name="Martin F."/>
        </authorList>
    </citation>
    <scope>NUCLEOTIDE SEQUENCE</scope>
    <source>
        <strain evidence="2">DAOM 197198</strain>
    </source>
</reference>
<accession>U9U1B2</accession>
<sequence>MVRKRSISRLIATPLNDSEDVALPTIYLPNEPSQFSQHISNLNIENDYDEYGKASKSRSDEIRLQIEDQEEKDQQQDDDLTFLPRNLKSTEDTSTDDSQNEDEAVNNDNEYSEEFEDYSIPHYESCPIASESTYKTGFY</sequence>